<dbReference type="GO" id="GO:0003735">
    <property type="term" value="F:structural constituent of ribosome"/>
    <property type="evidence" value="ECO:0007669"/>
    <property type="project" value="InterPro"/>
</dbReference>
<evidence type="ECO:0000256" key="2">
    <source>
        <dbReference type="ARBA" id="ARBA00009083"/>
    </source>
</evidence>
<evidence type="ECO:0000256" key="6">
    <source>
        <dbReference type="ARBA" id="ARBA00047110"/>
    </source>
</evidence>
<dbReference type="PANTHER" id="PTHR19836:SF19">
    <property type="entry name" value="SMALL RIBOSOMAL SUBUNIT PROTEIN US14M"/>
    <property type="match status" value="1"/>
</dbReference>
<dbReference type="PANTHER" id="PTHR19836">
    <property type="entry name" value="30S RIBOSOMAL PROTEIN S14"/>
    <property type="match status" value="1"/>
</dbReference>
<proteinExistence type="inferred from homology"/>
<dbReference type="Proteomes" id="UP000033731">
    <property type="component" value="Unassembled WGS sequence"/>
</dbReference>
<sequence length="101" mass="11531">MAKVSLVEKNKRRFRIVNNQASKRLALKKILMDKSVTLEERFNAMIQLGSLPRNGSKVRTCNRCEVSGRSHSVYRDFRLSRIALRELGSVGKIPGIIKSSW</sequence>
<dbReference type="EMBL" id="PKRU02000028">
    <property type="protein sequence ID" value="RPD37028.1"/>
    <property type="molecule type" value="Genomic_DNA"/>
</dbReference>
<name>A0A095BET3_9HYPH</name>
<evidence type="ECO:0000313" key="12">
    <source>
        <dbReference type="Proteomes" id="UP000236895"/>
    </source>
</evidence>
<dbReference type="PROSITE" id="PS00527">
    <property type="entry name" value="RIBOSOMAL_S14"/>
    <property type="match status" value="1"/>
</dbReference>
<dbReference type="Pfam" id="PF00253">
    <property type="entry name" value="Ribosomal_S14"/>
    <property type="match status" value="1"/>
</dbReference>
<comment type="caution">
    <text evidence="8">The sequence shown here is derived from an EMBL/GenBank/DDBJ whole genome shotgun (WGS) entry which is preliminary data.</text>
</comment>
<dbReference type="GO" id="GO:0005737">
    <property type="term" value="C:cytoplasm"/>
    <property type="evidence" value="ECO:0007669"/>
    <property type="project" value="UniProtKB-ARBA"/>
</dbReference>
<dbReference type="PATRIC" id="fig|556287.8.peg.537"/>
<evidence type="ECO:0000256" key="4">
    <source>
        <dbReference type="ARBA" id="ARBA00023274"/>
    </source>
</evidence>
<evidence type="ECO:0000313" key="8">
    <source>
        <dbReference type="EMBL" id="KJZ81832.1"/>
    </source>
</evidence>
<protein>
    <recommendedName>
        <fullName evidence="5 7">Small ribosomal subunit protein uS14</fullName>
    </recommendedName>
</protein>
<gene>
    <name evidence="7" type="primary">rpsN</name>
    <name evidence="10" type="ORF">C0030_004835</name>
    <name evidence="9" type="ORF">C0030_005520</name>
    <name evidence="8" type="ORF">DJ66_0559</name>
</gene>
<evidence type="ECO:0000256" key="7">
    <source>
        <dbReference type="HAMAP-Rule" id="MF_00537"/>
    </source>
</evidence>
<comment type="function">
    <text evidence="1 7">Binds 16S rRNA, required for the assembly of 30S particles and may also be responsible for determining the conformation of the 16S rRNA at the A site.</text>
</comment>
<organism evidence="8 11">
    <name type="scientific">Candidatus Liberibacter solanacearum</name>
    <dbReference type="NCBI Taxonomy" id="556287"/>
    <lineage>
        <taxon>Bacteria</taxon>
        <taxon>Pseudomonadati</taxon>
        <taxon>Pseudomonadota</taxon>
        <taxon>Alphaproteobacteria</taxon>
        <taxon>Hyphomicrobiales</taxon>
        <taxon>Rhizobiaceae</taxon>
        <taxon>Liberibacter</taxon>
    </lineage>
</organism>
<dbReference type="GO" id="GO:0015935">
    <property type="term" value="C:small ribosomal subunit"/>
    <property type="evidence" value="ECO:0007669"/>
    <property type="project" value="TreeGrafter"/>
</dbReference>
<dbReference type="SUPFAM" id="SSF57716">
    <property type="entry name" value="Glucocorticoid receptor-like (DNA-binding domain)"/>
    <property type="match status" value="1"/>
</dbReference>
<accession>A0A095BET3</accession>
<reference evidence="8 11" key="1">
    <citation type="journal article" date="2015" name="Phytopathology">
        <title>Genomes of Candidatus Liberibacter solanacearum haplotype A from New Zealand and the USA suggest significant genome plasticity in the species.</title>
        <authorList>
            <person name="Thompson S.M."/>
            <person name="Johnson C.P."/>
            <person name="Lu A.Y."/>
            <person name="Frampton R.A."/>
            <person name="Sullivan K.L."/>
            <person name="Fiers M.W."/>
            <person name="Crowhurst R.N."/>
            <person name="Pitman A.R."/>
            <person name="Scott I."/>
            <person name="Gudmestad N.C."/>
            <person name="Smith G.R."/>
        </authorList>
    </citation>
    <scope>NUCLEOTIDE SEQUENCE [LARGE SCALE GENOMIC DNA]</scope>
    <source>
        <strain evidence="8 11">LsoNZ1</strain>
    </source>
</reference>
<dbReference type="GO" id="GO:0019843">
    <property type="term" value="F:rRNA binding"/>
    <property type="evidence" value="ECO:0007669"/>
    <property type="project" value="UniProtKB-UniRule"/>
</dbReference>
<dbReference type="EMBL" id="PKRU02000031">
    <property type="protein sequence ID" value="RPD36830.1"/>
    <property type="molecule type" value="Genomic_DNA"/>
</dbReference>
<evidence type="ECO:0000313" key="9">
    <source>
        <dbReference type="EMBL" id="RPD36830.1"/>
    </source>
</evidence>
<keyword evidence="11" id="KW-1185">Reference proteome</keyword>
<dbReference type="FunFam" id="1.10.287.1480:FF:000001">
    <property type="entry name" value="30S ribosomal protein S14"/>
    <property type="match status" value="1"/>
</dbReference>
<dbReference type="EMBL" id="JMTK01000002">
    <property type="protein sequence ID" value="KJZ81832.1"/>
    <property type="molecule type" value="Genomic_DNA"/>
</dbReference>
<dbReference type="GO" id="GO:0006412">
    <property type="term" value="P:translation"/>
    <property type="evidence" value="ECO:0007669"/>
    <property type="project" value="UniProtKB-UniRule"/>
</dbReference>
<dbReference type="NCBIfam" id="NF006477">
    <property type="entry name" value="PRK08881.1"/>
    <property type="match status" value="1"/>
</dbReference>
<comment type="similarity">
    <text evidence="2 7">Belongs to the universal ribosomal protein uS14 family.</text>
</comment>
<dbReference type="InterPro" id="IPR001209">
    <property type="entry name" value="Ribosomal_uS14"/>
</dbReference>
<evidence type="ECO:0000256" key="1">
    <source>
        <dbReference type="ARBA" id="ARBA00003686"/>
    </source>
</evidence>
<evidence type="ECO:0000313" key="10">
    <source>
        <dbReference type="EMBL" id="RPD37028.1"/>
    </source>
</evidence>
<dbReference type="RefSeq" id="WP_034442611.1">
    <property type="nucleotide sequence ID" value="NZ_JMTK01000002.1"/>
</dbReference>
<keyword evidence="4 7" id="KW-0687">Ribonucleoprotein</keyword>
<reference evidence="9 12" key="2">
    <citation type="submission" date="2018-11" db="EMBL/GenBank/DDBJ databases">
        <title>Genome Analysis of Haplotype D of Candidatus Liberibacter Solanacearum.</title>
        <authorList>
            <person name="Katsir L."/>
            <person name="Ruan Z."/>
            <person name="Santos Garcia D."/>
            <person name="Piasezky A."/>
            <person name="Jiang J."/>
            <person name="Sela N."/>
            <person name="Freilich S."/>
            <person name="Bahar O."/>
        </authorList>
    </citation>
    <scope>NUCLEOTIDE SEQUENCE [LARGE SCALE GENOMIC DNA]</scope>
    <source>
        <strain evidence="12">haplotype D1</strain>
        <strain evidence="9">ISR100</strain>
    </source>
</reference>
<keyword evidence="3 7" id="KW-0689">Ribosomal protein</keyword>
<evidence type="ECO:0000256" key="3">
    <source>
        <dbReference type="ARBA" id="ARBA00022980"/>
    </source>
</evidence>
<dbReference type="InterPro" id="IPR023036">
    <property type="entry name" value="Ribosomal_uS14_bac/plastid"/>
</dbReference>
<keyword evidence="7" id="KW-0699">rRNA-binding</keyword>
<dbReference type="HAMAP" id="MF_00537">
    <property type="entry name" value="Ribosomal_uS14_1"/>
    <property type="match status" value="1"/>
</dbReference>
<dbReference type="InterPro" id="IPR018271">
    <property type="entry name" value="Ribosomal_uS14_CS"/>
</dbReference>
<evidence type="ECO:0000313" key="11">
    <source>
        <dbReference type="Proteomes" id="UP000033731"/>
    </source>
</evidence>
<keyword evidence="7" id="KW-0694">RNA-binding</keyword>
<dbReference type="Proteomes" id="UP000236895">
    <property type="component" value="Unassembled WGS sequence"/>
</dbReference>
<comment type="subunit">
    <text evidence="6 7">Part of the 30S ribosomal subunit. Contacts proteins S3 and S10.</text>
</comment>
<dbReference type="AlphaFoldDB" id="A0A095BET3"/>
<dbReference type="Gene3D" id="1.10.287.1480">
    <property type="match status" value="1"/>
</dbReference>
<evidence type="ECO:0000256" key="5">
    <source>
        <dbReference type="ARBA" id="ARBA00035167"/>
    </source>
</evidence>